<protein>
    <submittedName>
        <fullName evidence="5">Saposin B-type domain-containing protein</fullName>
    </submittedName>
</protein>
<feature type="region of interest" description="Disordered" evidence="2">
    <location>
        <begin position="1"/>
        <end position="20"/>
    </location>
</feature>
<feature type="compositionally biased region" description="Basic residues" evidence="2">
    <location>
        <begin position="1"/>
        <end position="12"/>
    </location>
</feature>
<dbReference type="InterPro" id="IPR008139">
    <property type="entry name" value="SaposinB_dom"/>
</dbReference>
<dbReference type="SUPFAM" id="SSF47862">
    <property type="entry name" value="Saposin"/>
    <property type="match status" value="1"/>
</dbReference>
<dbReference type="GO" id="GO:0005764">
    <property type="term" value="C:lysosome"/>
    <property type="evidence" value="ECO:0007669"/>
    <property type="project" value="TreeGrafter"/>
</dbReference>
<name>A0A914E2J3_9BILA</name>
<feature type="domain" description="Saposin B-type" evidence="3">
    <location>
        <begin position="308"/>
        <end position="391"/>
    </location>
</feature>
<evidence type="ECO:0000259" key="3">
    <source>
        <dbReference type="PROSITE" id="PS50015"/>
    </source>
</evidence>
<evidence type="ECO:0000256" key="1">
    <source>
        <dbReference type="ARBA" id="ARBA00023157"/>
    </source>
</evidence>
<dbReference type="PANTHER" id="PTHR10030">
    <property type="entry name" value="ALPHA-L-FUCOSIDASE"/>
    <property type="match status" value="1"/>
</dbReference>
<dbReference type="SMART" id="SM00812">
    <property type="entry name" value="Alpha_L_fucos"/>
    <property type="match status" value="1"/>
</dbReference>
<dbReference type="InterPro" id="IPR000933">
    <property type="entry name" value="Glyco_hydro_29"/>
</dbReference>
<dbReference type="GO" id="GO:0006004">
    <property type="term" value="P:fucose metabolic process"/>
    <property type="evidence" value="ECO:0007669"/>
    <property type="project" value="TreeGrafter"/>
</dbReference>
<reference evidence="5" key="1">
    <citation type="submission" date="2022-11" db="UniProtKB">
        <authorList>
            <consortium name="WormBaseParasite"/>
        </authorList>
    </citation>
    <scope>IDENTIFICATION</scope>
</reference>
<keyword evidence="4" id="KW-1185">Reference proteome</keyword>
<proteinExistence type="predicted"/>
<dbReference type="InterPro" id="IPR011001">
    <property type="entry name" value="Saposin-like"/>
</dbReference>
<sequence>MPNIYHQKRKNVTTKGISSRPNSKKAMFEKIQKDQAETVKKLKGIAKEPEPKWESTCAVLIEMAKMQTELIRDLIAMLKEKDEEAADPTEAKESTAAMLLLACQKQMDPSRRRKLSPVKDTVVTNDRWGMGTNCVHGGYFTCHDAYNPAPDHNGRVTPLYEERLRDIGLFVNAHSEAIFASKPWIYLNEQESSIWYTSQLRNTAGFDPYRFFNPQTQANTIVYAFITKWPSNNSIILNSLKPTAQTTVKLFSTNGQFIQLNYTTVNGGIQTSIARIGRAKFAPSSVNSGIFVLKIEYAADDNNNPIPVQSACQTCQLIMINAVNYYTLNNAITQSDLQTKLLSDCGTFAVSQDQTSCKSIVNNNIAKVYNDLKSGKNNGQICIGLKACTQA</sequence>
<dbReference type="Gene3D" id="1.10.225.10">
    <property type="entry name" value="Saposin-like"/>
    <property type="match status" value="1"/>
</dbReference>
<organism evidence="4 5">
    <name type="scientific">Acrobeloides nanus</name>
    <dbReference type="NCBI Taxonomy" id="290746"/>
    <lineage>
        <taxon>Eukaryota</taxon>
        <taxon>Metazoa</taxon>
        <taxon>Ecdysozoa</taxon>
        <taxon>Nematoda</taxon>
        <taxon>Chromadorea</taxon>
        <taxon>Rhabditida</taxon>
        <taxon>Tylenchina</taxon>
        <taxon>Cephalobomorpha</taxon>
        <taxon>Cephaloboidea</taxon>
        <taxon>Cephalobidae</taxon>
        <taxon>Acrobeloides</taxon>
    </lineage>
</organism>
<accession>A0A914E2J3</accession>
<evidence type="ECO:0000313" key="5">
    <source>
        <dbReference type="WBParaSite" id="ACRNAN_scaffold5150.g18330.t1"/>
    </source>
</evidence>
<dbReference type="WBParaSite" id="ACRNAN_scaffold5150.g18330.t1">
    <property type="protein sequence ID" value="ACRNAN_scaffold5150.g18330.t1"/>
    <property type="gene ID" value="ACRNAN_scaffold5150.g18330"/>
</dbReference>
<dbReference type="Proteomes" id="UP000887540">
    <property type="component" value="Unplaced"/>
</dbReference>
<dbReference type="PANTHER" id="PTHR10030:SF37">
    <property type="entry name" value="ALPHA-L-FUCOSIDASE-RELATED"/>
    <property type="match status" value="1"/>
</dbReference>
<dbReference type="GO" id="GO:0004560">
    <property type="term" value="F:alpha-L-fucosidase activity"/>
    <property type="evidence" value="ECO:0007669"/>
    <property type="project" value="InterPro"/>
</dbReference>
<evidence type="ECO:0000313" key="4">
    <source>
        <dbReference type="Proteomes" id="UP000887540"/>
    </source>
</evidence>
<evidence type="ECO:0000256" key="2">
    <source>
        <dbReference type="SAM" id="MobiDB-lite"/>
    </source>
</evidence>
<dbReference type="AlphaFoldDB" id="A0A914E2J3"/>
<dbReference type="PROSITE" id="PS50015">
    <property type="entry name" value="SAP_B"/>
    <property type="match status" value="1"/>
</dbReference>
<dbReference type="GO" id="GO:0016139">
    <property type="term" value="P:glycoside catabolic process"/>
    <property type="evidence" value="ECO:0007669"/>
    <property type="project" value="TreeGrafter"/>
</dbReference>
<keyword evidence="1" id="KW-1015">Disulfide bond</keyword>
<dbReference type="SMART" id="SM00741">
    <property type="entry name" value="SapB"/>
    <property type="match status" value="1"/>
</dbReference>